<evidence type="ECO:0000256" key="1">
    <source>
        <dbReference type="ARBA" id="ARBA00004651"/>
    </source>
</evidence>
<dbReference type="InterPro" id="IPR003439">
    <property type="entry name" value="ABC_transporter-like_ATP-bd"/>
</dbReference>
<dbReference type="RefSeq" id="WP_067941035.1">
    <property type="nucleotide sequence ID" value="NZ_CP014228.1"/>
</dbReference>
<evidence type="ECO:0000256" key="6">
    <source>
        <dbReference type="ARBA" id="ARBA00022741"/>
    </source>
</evidence>
<dbReference type="STRING" id="111015.AXF14_04010"/>
<keyword evidence="7 13" id="KW-0067">ATP-binding</keyword>
<comment type="subcellular location">
    <subcellularLocation>
        <location evidence="1">Cell membrane</location>
        <topology evidence="1">Multi-pass membrane protein</topology>
    </subcellularLocation>
</comment>
<dbReference type="Gene3D" id="3.40.50.300">
    <property type="entry name" value="P-loop containing nucleotide triphosphate hydrolases"/>
    <property type="match status" value="1"/>
</dbReference>
<keyword evidence="5 10" id="KW-0812">Transmembrane</keyword>
<dbReference type="GO" id="GO:0005886">
    <property type="term" value="C:plasma membrane"/>
    <property type="evidence" value="ECO:0007669"/>
    <property type="project" value="UniProtKB-SubCell"/>
</dbReference>
<feature type="domain" description="ABC transporter" evidence="11">
    <location>
        <begin position="348"/>
        <end position="589"/>
    </location>
</feature>
<keyword evidence="4" id="KW-0997">Cell inner membrane</keyword>
<feature type="transmembrane region" description="Helical" evidence="10">
    <location>
        <begin position="146"/>
        <end position="168"/>
    </location>
</feature>
<evidence type="ECO:0000256" key="5">
    <source>
        <dbReference type="ARBA" id="ARBA00022692"/>
    </source>
</evidence>
<dbReference type="Pfam" id="PF00005">
    <property type="entry name" value="ABC_tran"/>
    <property type="match status" value="1"/>
</dbReference>
<evidence type="ECO:0000259" key="11">
    <source>
        <dbReference type="PROSITE" id="PS50893"/>
    </source>
</evidence>
<dbReference type="CDD" id="cd07346">
    <property type="entry name" value="ABC_6TM_exporters"/>
    <property type="match status" value="1"/>
</dbReference>
<dbReference type="PROSITE" id="PS50929">
    <property type="entry name" value="ABC_TM1F"/>
    <property type="match status" value="1"/>
</dbReference>
<dbReference type="GO" id="GO:0005524">
    <property type="term" value="F:ATP binding"/>
    <property type="evidence" value="ECO:0007669"/>
    <property type="project" value="UniProtKB-KW"/>
</dbReference>
<dbReference type="Gene3D" id="1.20.1560.10">
    <property type="entry name" value="ABC transporter type 1, transmembrane domain"/>
    <property type="match status" value="1"/>
</dbReference>
<organism evidence="13 14">
    <name type="scientific">Actinomyces radicidentis</name>
    <dbReference type="NCBI Taxonomy" id="111015"/>
    <lineage>
        <taxon>Bacteria</taxon>
        <taxon>Bacillati</taxon>
        <taxon>Actinomycetota</taxon>
        <taxon>Actinomycetes</taxon>
        <taxon>Actinomycetales</taxon>
        <taxon>Actinomycetaceae</taxon>
        <taxon>Actinomyces</taxon>
    </lineage>
</organism>
<dbReference type="OrthoDB" id="9806127at2"/>
<dbReference type="InterPro" id="IPR027417">
    <property type="entry name" value="P-loop_NTPase"/>
</dbReference>
<dbReference type="InterPro" id="IPR036640">
    <property type="entry name" value="ABC1_TM_sf"/>
</dbReference>
<dbReference type="InterPro" id="IPR003593">
    <property type="entry name" value="AAA+_ATPase"/>
</dbReference>
<evidence type="ECO:0000313" key="14">
    <source>
        <dbReference type="Proteomes" id="UP000065220"/>
    </source>
</evidence>
<dbReference type="GO" id="GO:0016887">
    <property type="term" value="F:ATP hydrolysis activity"/>
    <property type="evidence" value="ECO:0007669"/>
    <property type="project" value="InterPro"/>
</dbReference>
<feature type="transmembrane region" description="Helical" evidence="10">
    <location>
        <begin position="27"/>
        <end position="51"/>
    </location>
</feature>
<dbReference type="GO" id="GO:0015421">
    <property type="term" value="F:ABC-type oligopeptide transporter activity"/>
    <property type="evidence" value="ECO:0007669"/>
    <property type="project" value="TreeGrafter"/>
</dbReference>
<keyword evidence="8 10" id="KW-1133">Transmembrane helix</keyword>
<feature type="domain" description="ABC transmembrane type-1" evidence="12">
    <location>
        <begin position="31"/>
        <end position="318"/>
    </location>
</feature>
<evidence type="ECO:0000313" key="13">
    <source>
        <dbReference type="EMBL" id="AMD86912.1"/>
    </source>
</evidence>
<name>A0A0X8JE60_ACTRD</name>
<dbReference type="AlphaFoldDB" id="A0A0X8JE60"/>
<gene>
    <name evidence="13" type="ORF">AXF14_04010</name>
</gene>
<reference evidence="14" key="1">
    <citation type="submission" date="2016-02" db="EMBL/GenBank/DDBJ databases">
        <authorList>
            <person name="Holder M.E."/>
            <person name="Ajami N.J."/>
            <person name="Petrosino J.F."/>
        </authorList>
    </citation>
    <scope>NUCLEOTIDE SEQUENCE [LARGE SCALE GENOMIC DNA]</scope>
    <source>
        <strain evidence="14">CCUG 36733</strain>
    </source>
</reference>
<evidence type="ECO:0000256" key="3">
    <source>
        <dbReference type="ARBA" id="ARBA00022475"/>
    </source>
</evidence>
<evidence type="ECO:0000256" key="2">
    <source>
        <dbReference type="ARBA" id="ARBA00022448"/>
    </source>
</evidence>
<dbReference type="PROSITE" id="PS50893">
    <property type="entry name" value="ABC_TRANSPORTER_2"/>
    <property type="match status" value="1"/>
</dbReference>
<dbReference type="Proteomes" id="UP000065220">
    <property type="component" value="Chromosome"/>
</dbReference>
<keyword evidence="2" id="KW-0813">Transport</keyword>
<keyword evidence="14" id="KW-1185">Reference proteome</keyword>
<dbReference type="SUPFAM" id="SSF90123">
    <property type="entry name" value="ABC transporter transmembrane region"/>
    <property type="match status" value="1"/>
</dbReference>
<feature type="transmembrane region" description="Helical" evidence="10">
    <location>
        <begin position="174"/>
        <end position="194"/>
    </location>
</feature>
<proteinExistence type="predicted"/>
<keyword evidence="6" id="KW-0547">Nucleotide-binding</keyword>
<sequence>MSAVRLPVASSAQVRRRFGTLLADHKVAFTLVTVTQLAAAVASVAIPRLLGTMVDLVEKAERTSGAAASGRLHGLIAAVVALAALNALLTGAGEYLARILGERVFAELRERLVSAAMHLPLSVVESAGTGDLLGRTSHDLESIRFVVQRGVSQILVIVLTIVSVTVAALVTSPLLGVCMLTSAIIAVPVGRWYLRHVVPGYKAMNALWAEVDGVVAETADQADTVDAQDLGERRNRVLDRALREVWATEQYTLFLRCVLITGLGVAVMLPLITTVVWGAWLVGHGTVTLGAVTAVALYAVQLRGPVSDITFWLDSLQSASAALARIVGVELVEPDREAVTDDVVPDPPRVRGVSYAYREGHDVLHDVDLDVVPGERLVLVGPSGSGKSTLGRMLAGVHPPTRGRVTVGRGGPDGEGVDLTSLTEKALHREVALVTQEHHVFACSLADNLRIARADATDAEIVQALDVVGAGPWVAGLSDGLATLVGTGGVVLDPGQAQQVALARIVLMDPATLILDEATSLLDPAVARSAERAIDAVLADRTVIAIAHRLDTAAVADRVAVVIDGRIVELGPHEELVAAGGEYTKLWEAWTSR</sequence>
<accession>A0A0X8JE60</accession>
<dbReference type="InterPro" id="IPR039421">
    <property type="entry name" value="Type_1_exporter"/>
</dbReference>
<evidence type="ECO:0000256" key="8">
    <source>
        <dbReference type="ARBA" id="ARBA00022989"/>
    </source>
</evidence>
<dbReference type="KEGG" id="ard:AXF14_04010"/>
<evidence type="ECO:0000259" key="12">
    <source>
        <dbReference type="PROSITE" id="PS50929"/>
    </source>
</evidence>
<dbReference type="EMBL" id="CP014228">
    <property type="protein sequence ID" value="AMD86912.1"/>
    <property type="molecule type" value="Genomic_DNA"/>
</dbReference>
<evidence type="ECO:0000256" key="7">
    <source>
        <dbReference type="ARBA" id="ARBA00022840"/>
    </source>
</evidence>
<evidence type="ECO:0000256" key="9">
    <source>
        <dbReference type="ARBA" id="ARBA00023136"/>
    </source>
</evidence>
<dbReference type="Pfam" id="PF00664">
    <property type="entry name" value="ABC_membrane"/>
    <property type="match status" value="1"/>
</dbReference>
<dbReference type="PANTHER" id="PTHR43394">
    <property type="entry name" value="ATP-DEPENDENT PERMEASE MDL1, MITOCHONDRIAL"/>
    <property type="match status" value="1"/>
</dbReference>
<dbReference type="PANTHER" id="PTHR43394:SF1">
    <property type="entry name" value="ATP-BINDING CASSETTE SUB-FAMILY B MEMBER 10, MITOCHONDRIAL"/>
    <property type="match status" value="1"/>
</dbReference>
<evidence type="ECO:0000256" key="4">
    <source>
        <dbReference type="ARBA" id="ARBA00022519"/>
    </source>
</evidence>
<feature type="transmembrane region" description="Helical" evidence="10">
    <location>
        <begin position="72"/>
        <end position="92"/>
    </location>
</feature>
<keyword evidence="3" id="KW-1003">Cell membrane</keyword>
<evidence type="ECO:0000256" key="10">
    <source>
        <dbReference type="SAM" id="Phobius"/>
    </source>
</evidence>
<feature type="transmembrane region" description="Helical" evidence="10">
    <location>
        <begin position="278"/>
        <end position="300"/>
    </location>
</feature>
<dbReference type="SUPFAM" id="SSF52540">
    <property type="entry name" value="P-loop containing nucleoside triphosphate hydrolases"/>
    <property type="match status" value="1"/>
</dbReference>
<dbReference type="FunFam" id="3.40.50.300:FF:001001">
    <property type="entry name" value="Multidrug ABC transporter ATP-binding protein"/>
    <property type="match status" value="1"/>
</dbReference>
<dbReference type="SMART" id="SM00382">
    <property type="entry name" value="AAA"/>
    <property type="match status" value="1"/>
</dbReference>
<keyword evidence="9 10" id="KW-0472">Membrane</keyword>
<feature type="transmembrane region" description="Helical" evidence="10">
    <location>
        <begin position="253"/>
        <end position="272"/>
    </location>
</feature>
<protein>
    <submittedName>
        <fullName evidence="13">Multidrug ABC transporter ATP-binding protein</fullName>
    </submittedName>
</protein>
<dbReference type="InterPro" id="IPR011527">
    <property type="entry name" value="ABC1_TM_dom"/>
</dbReference>